<name>A0A645EU61_9ZZZZ</name>
<dbReference type="EMBL" id="VSSQ01051300">
    <property type="protein sequence ID" value="MPN05387.1"/>
    <property type="molecule type" value="Genomic_DNA"/>
</dbReference>
<dbReference type="Gene3D" id="2.40.10.500">
    <property type="match status" value="1"/>
</dbReference>
<evidence type="ECO:0000313" key="2">
    <source>
        <dbReference type="EMBL" id="MPN05387.1"/>
    </source>
</evidence>
<dbReference type="InterPro" id="IPR050952">
    <property type="entry name" value="TRIM-NHL_E3_ligases"/>
</dbReference>
<sequence length="296" mass="31596">MWGVAGQAETPDAFWGPRGLAVDKNGHVYVTDTGNKRVVVFDGVGNYITQFGSGGVGDGQFDEPVGLAVDADGAVYVADTWNMRIQVFIPNETSSEFTFSHSWTVSSWESQSTDNKPFLAVDSQGNVFATDPDKFRVLEFNSTGEIIRVWGGYSSGIDGFGKPVGIAVDGSDHVWVVDSGNNYLLRFTLPALGSESVSGGNLPAFPTSPVALTLDTASNQLVDSFGNAYYRLDEAKSQWVPIVPADVVSLVPEGIVPTQNADGLWVLAASDGSLLYQWNEGALLWVASGEQPTTAQ</sequence>
<dbReference type="PANTHER" id="PTHR24104:SF25">
    <property type="entry name" value="PROTEIN LIN-41"/>
    <property type="match status" value="1"/>
</dbReference>
<accession>A0A645EU61</accession>
<dbReference type="GO" id="GO:0008270">
    <property type="term" value="F:zinc ion binding"/>
    <property type="evidence" value="ECO:0007669"/>
    <property type="project" value="UniProtKB-KW"/>
</dbReference>
<comment type="caution">
    <text evidence="2">The sequence shown here is derived from an EMBL/GenBank/DDBJ whole genome shotgun (WGS) entry which is preliminary data.</text>
</comment>
<keyword evidence="1" id="KW-0677">Repeat</keyword>
<dbReference type="Pfam" id="PF01436">
    <property type="entry name" value="NHL"/>
    <property type="match status" value="3"/>
</dbReference>
<dbReference type="PANTHER" id="PTHR24104">
    <property type="entry name" value="E3 UBIQUITIN-PROTEIN LIGASE NHLRC1-RELATED"/>
    <property type="match status" value="1"/>
</dbReference>
<dbReference type="PROSITE" id="PS51125">
    <property type="entry name" value="NHL"/>
    <property type="match status" value="2"/>
</dbReference>
<dbReference type="Gene3D" id="2.120.10.30">
    <property type="entry name" value="TolB, C-terminal domain"/>
    <property type="match status" value="1"/>
</dbReference>
<gene>
    <name evidence="2" type="ORF">SDC9_152637</name>
</gene>
<dbReference type="AlphaFoldDB" id="A0A645EU61"/>
<evidence type="ECO:0000256" key="1">
    <source>
        <dbReference type="ARBA" id="ARBA00022737"/>
    </source>
</evidence>
<dbReference type="SUPFAM" id="SSF63829">
    <property type="entry name" value="Calcium-dependent phosphotriesterase"/>
    <property type="match status" value="1"/>
</dbReference>
<dbReference type="InterPro" id="IPR001258">
    <property type="entry name" value="NHL_repeat"/>
</dbReference>
<proteinExistence type="predicted"/>
<protein>
    <submittedName>
        <fullName evidence="2">Uncharacterized protein</fullName>
    </submittedName>
</protein>
<organism evidence="2">
    <name type="scientific">bioreactor metagenome</name>
    <dbReference type="NCBI Taxonomy" id="1076179"/>
    <lineage>
        <taxon>unclassified sequences</taxon>
        <taxon>metagenomes</taxon>
        <taxon>ecological metagenomes</taxon>
    </lineage>
</organism>
<reference evidence="2" key="1">
    <citation type="submission" date="2019-08" db="EMBL/GenBank/DDBJ databases">
        <authorList>
            <person name="Kucharzyk K."/>
            <person name="Murdoch R.W."/>
            <person name="Higgins S."/>
            <person name="Loffler F."/>
        </authorList>
    </citation>
    <scope>NUCLEOTIDE SEQUENCE</scope>
</reference>
<dbReference type="InterPro" id="IPR011042">
    <property type="entry name" value="6-blade_b-propeller_TolB-like"/>
</dbReference>